<protein>
    <submittedName>
        <fullName evidence="1">Uncharacterized protein</fullName>
    </submittedName>
</protein>
<proteinExistence type="predicted"/>
<keyword evidence="2" id="KW-1185">Reference proteome</keyword>
<evidence type="ECO:0000313" key="2">
    <source>
        <dbReference type="Proteomes" id="UP001371456"/>
    </source>
</evidence>
<accession>A0AAN8YPU9</accession>
<dbReference type="AlphaFoldDB" id="A0AAN8YPU9"/>
<comment type="caution">
    <text evidence="1">The sequence shown here is derived from an EMBL/GenBank/DDBJ whole genome shotgun (WGS) entry which is preliminary data.</text>
</comment>
<sequence>MVAFASSCCSVHMSSTCHTLHRELEGVGRAKIQEFLNVSYSFSSQLQLQIRRDIGETEAHSKRMLLEPKRV</sequence>
<organism evidence="1 2">
    <name type="scientific">Solanum bulbocastanum</name>
    <name type="common">Wild potato</name>
    <dbReference type="NCBI Taxonomy" id="147425"/>
    <lineage>
        <taxon>Eukaryota</taxon>
        <taxon>Viridiplantae</taxon>
        <taxon>Streptophyta</taxon>
        <taxon>Embryophyta</taxon>
        <taxon>Tracheophyta</taxon>
        <taxon>Spermatophyta</taxon>
        <taxon>Magnoliopsida</taxon>
        <taxon>eudicotyledons</taxon>
        <taxon>Gunneridae</taxon>
        <taxon>Pentapetalae</taxon>
        <taxon>asterids</taxon>
        <taxon>lamiids</taxon>
        <taxon>Solanales</taxon>
        <taxon>Solanaceae</taxon>
        <taxon>Solanoideae</taxon>
        <taxon>Solaneae</taxon>
        <taxon>Solanum</taxon>
    </lineage>
</organism>
<reference evidence="1 2" key="1">
    <citation type="submission" date="2024-02" db="EMBL/GenBank/DDBJ databases">
        <title>de novo genome assembly of Solanum bulbocastanum strain 11H21.</title>
        <authorList>
            <person name="Hosaka A.J."/>
        </authorList>
    </citation>
    <scope>NUCLEOTIDE SEQUENCE [LARGE SCALE GENOMIC DNA]</scope>
    <source>
        <tissue evidence="1">Young leaves</tissue>
    </source>
</reference>
<evidence type="ECO:0000313" key="1">
    <source>
        <dbReference type="EMBL" id="KAK6805693.1"/>
    </source>
</evidence>
<dbReference type="Proteomes" id="UP001371456">
    <property type="component" value="Unassembled WGS sequence"/>
</dbReference>
<gene>
    <name evidence="1" type="ORF">RDI58_003478</name>
</gene>
<name>A0AAN8YPU9_SOLBU</name>
<dbReference type="EMBL" id="JBANQN010000001">
    <property type="protein sequence ID" value="KAK6805693.1"/>
    <property type="molecule type" value="Genomic_DNA"/>
</dbReference>